<dbReference type="Proteomes" id="UP000504602">
    <property type="component" value="Unplaced"/>
</dbReference>
<feature type="disulfide bond" evidence="1">
    <location>
        <begin position="218"/>
        <end position="228"/>
    </location>
</feature>
<dbReference type="SMART" id="SM00181">
    <property type="entry name" value="EGF"/>
    <property type="match status" value="2"/>
</dbReference>
<feature type="disulfide bond" evidence="1">
    <location>
        <begin position="236"/>
        <end position="245"/>
    </location>
</feature>
<feature type="non-terminal residue" evidence="4">
    <location>
        <position position="247"/>
    </location>
</feature>
<dbReference type="GeneID" id="115949414"/>
<dbReference type="RefSeq" id="XP_030921790.1">
    <property type="nucleotide sequence ID" value="XM_031065930.1"/>
</dbReference>
<dbReference type="PROSITE" id="PS50026">
    <property type="entry name" value="EGF_3"/>
    <property type="match status" value="1"/>
</dbReference>
<dbReference type="PROSITE" id="PS01186">
    <property type="entry name" value="EGF_2"/>
    <property type="match status" value="1"/>
</dbReference>
<dbReference type="PROSITE" id="PS00022">
    <property type="entry name" value="EGF_1"/>
    <property type="match status" value="1"/>
</dbReference>
<name>A0A8N5F2W9_GEOFO</name>
<evidence type="ECO:0000256" key="1">
    <source>
        <dbReference type="PROSITE-ProRule" id="PRU00076"/>
    </source>
</evidence>
<protein>
    <submittedName>
        <fullName evidence="4">Uncharacterized protein LOC115949414</fullName>
    </submittedName>
</protein>
<evidence type="ECO:0000313" key="4">
    <source>
        <dbReference type="RefSeq" id="XP_030921790.1"/>
    </source>
</evidence>
<feature type="domain" description="EGF-like" evidence="2">
    <location>
        <begin position="215"/>
        <end position="246"/>
    </location>
</feature>
<dbReference type="AlphaFoldDB" id="A0A8N5F2W9"/>
<sequence length="247" mass="26358">MSGYIPSSTDVPKRFISTEMVGSSTLPASTVKTITAWKTPDSQRSASVQPVVTGNIAHALGTISGHLADMENSSSVHAVKAASSKSHAASPENKTRTQVEAFSYFENSRKTSLSSTASTSKGHSLPNKAFKGGNPQRVLHLLTKHQASHLPFTLVEVTVPPKMLPEELSETVIPKAVTCSDLPCFPGVPCEPRQDGSVKCGRCPYGYYGDGFTCRARCRQPCGKNMECVAPNICKCKPGYAGHNCQA</sequence>
<evidence type="ECO:0000259" key="2">
    <source>
        <dbReference type="PROSITE" id="PS50026"/>
    </source>
</evidence>
<reference evidence="4" key="1">
    <citation type="submission" date="2025-08" db="UniProtKB">
        <authorList>
            <consortium name="RefSeq"/>
        </authorList>
    </citation>
    <scope>IDENTIFICATION</scope>
</reference>
<organism evidence="3 4">
    <name type="scientific">Geospiza fortis</name>
    <name type="common">Medium ground-finch</name>
    <dbReference type="NCBI Taxonomy" id="48883"/>
    <lineage>
        <taxon>Eukaryota</taxon>
        <taxon>Metazoa</taxon>
        <taxon>Chordata</taxon>
        <taxon>Craniata</taxon>
        <taxon>Vertebrata</taxon>
        <taxon>Euteleostomi</taxon>
        <taxon>Archelosauria</taxon>
        <taxon>Archosauria</taxon>
        <taxon>Dinosauria</taxon>
        <taxon>Saurischia</taxon>
        <taxon>Theropoda</taxon>
        <taxon>Coelurosauria</taxon>
        <taxon>Aves</taxon>
        <taxon>Neognathae</taxon>
        <taxon>Neoaves</taxon>
        <taxon>Telluraves</taxon>
        <taxon>Australaves</taxon>
        <taxon>Passeriformes</taxon>
        <taxon>Thraupidae</taxon>
        <taxon>Geospiza</taxon>
    </lineage>
</organism>
<proteinExistence type="predicted"/>
<evidence type="ECO:0000313" key="3">
    <source>
        <dbReference type="Proteomes" id="UP000504602"/>
    </source>
</evidence>
<dbReference type="OrthoDB" id="382013at2759"/>
<dbReference type="Gene3D" id="2.10.25.10">
    <property type="entry name" value="Laminin"/>
    <property type="match status" value="1"/>
</dbReference>
<accession>A0A8N5F2W9</accession>
<keyword evidence="3" id="KW-1185">Reference proteome</keyword>
<gene>
    <name evidence="4" type="primary">LOC115949414</name>
</gene>
<keyword evidence="1" id="KW-0245">EGF-like domain</keyword>
<keyword evidence="1" id="KW-1015">Disulfide bond</keyword>
<dbReference type="InterPro" id="IPR000742">
    <property type="entry name" value="EGF"/>
</dbReference>
<comment type="caution">
    <text evidence="1">Lacks conserved residue(s) required for the propagation of feature annotation.</text>
</comment>